<protein>
    <recommendedName>
        <fullName evidence="4">PEP-CTERM protein-sorting domain-containing protein</fullName>
    </recommendedName>
</protein>
<dbReference type="Proteomes" id="UP000030321">
    <property type="component" value="Unassembled WGS sequence"/>
</dbReference>
<evidence type="ECO:0008006" key="4">
    <source>
        <dbReference type="Google" id="ProtNLM"/>
    </source>
</evidence>
<name>A0A0A1VZE3_MICAE</name>
<proteinExistence type="predicted"/>
<gene>
    <name evidence="2" type="ORF">N44_03975</name>
</gene>
<evidence type="ECO:0000256" key="1">
    <source>
        <dbReference type="SAM" id="Phobius"/>
    </source>
</evidence>
<reference evidence="3" key="1">
    <citation type="journal article" date="2015" name="Genome">
        <title>Whole Genome Sequence of the Non-Microcystin-Producing Microcystis aeruginosa Strain NIES-44.</title>
        <authorList>
            <person name="Okano K."/>
            <person name="Miyata N."/>
            <person name="Ozaki Y."/>
        </authorList>
    </citation>
    <scope>NUCLEOTIDE SEQUENCE [LARGE SCALE GENOMIC DNA]</scope>
    <source>
        <strain evidence="3">NIES-44</strain>
    </source>
</reference>
<keyword evidence="1" id="KW-0812">Transmembrane</keyword>
<evidence type="ECO:0000313" key="2">
    <source>
        <dbReference type="EMBL" id="GAL95120.1"/>
    </source>
</evidence>
<sequence length="277" mass="28559">MLTDERFTVILVGVGYTPTLIFLTTVYKMKKIRTYTLPSAAALAVAAGAGLATAPAQAAAVIQYNGCASTSFCTFTELTGGGSITIDEDGDGKIDKKFDKWARSGAALLPSDLQISASGAPLSAKLTFSTATGWNVPPDLFSNQFLFDVTAVNPDIQLTTLTAALITSSSTPIGNPFSPTGTRGIQVNASGAIISDYVGVKTSPATVALPNPITDTINVAITGLLLPSPPFTPAGTAQLKSFSLTFAQSTRVPEPGTVAGLLAVGGLGLAMKRRQQR</sequence>
<feature type="transmembrane region" description="Helical" evidence="1">
    <location>
        <begin position="6"/>
        <end position="27"/>
    </location>
</feature>
<comment type="caution">
    <text evidence="2">The sequence shown here is derived from an EMBL/GenBank/DDBJ whole genome shotgun (WGS) entry which is preliminary data.</text>
</comment>
<keyword evidence="1" id="KW-0472">Membrane</keyword>
<dbReference type="EMBL" id="BBPA01000068">
    <property type="protein sequence ID" value="GAL95120.1"/>
    <property type="molecule type" value="Genomic_DNA"/>
</dbReference>
<dbReference type="NCBIfam" id="TIGR02595">
    <property type="entry name" value="PEP_CTERM"/>
    <property type="match status" value="1"/>
</dbReference>
<accession>A0A0A1VZE3</accession>
<organism evidence="2 3">
    <name type="scientific">Microcystis aeruginosa NIES-44</name>
    <dbReference type="NCBI Taxonomy" id="449439"/>
    <lineage>
        <taxon>Bacteria</taxon>
        <taxon>Bacillati</taxon>
        <taxon>Cyanobacteriota</taxon>
        <taxon>Cyanophyceae</taxon>
        <taxon>Oscillatoriophycideae</taxon>
        <taxon>Chroococcales</taxon>
        <taxon>Microcystaceae</taxon>
        <taxon>Microcystis</taxon>
    </lineage>
</organism>
<dbReference type="AlphaFoldDB" id="A0A0A1VZE3"/>
<keyword evidence="1" id="KW-1133">Transmembrane helix</keyword>
<dbReference type="InterPro" id="IPR013424">
    <property type="entry name" value="Ice-binding_C"/>
</dbReference>
<evidence type="ECO:0000313" key="3">
    <source>
        <dbReference type="Proteomes" id="UP000030321"/>
    </source>
</evidence>